<dbReference type="Gene3D" id="1.10.10.10">
    <property type="entry name" value="Winged helix-like DNA-binding domain superfamily/Winged helix DNA-binding domain"/>
    <property type="match status" value="1"/>
</dbReference>
<dbReference type="InterPro" id="IPR050662">
    <property type="entry name" value="Sec-metab_biosynth-thioest"/>
</dbReference>
<dbReference type="InterPro" id="IPR036866">
    <property type="entry name" value="RibonucZ/Hydroxyglut_hydro"/>
</dbReference>
<dbReference type="AlphaFoldDB" id="A0A6J7IKU9"/>
<name>A0A6J7IKU9_9ZZZZ</name>
<dbReference type="Gene3D" id="3.60.15.10">
    <property type="entry name" value="Ribonuclease Z/Hydroxyacylglutathione hydrolase-like"/>
    <property type="match status" value="1"/>
</dbReference>
<dbReference type="SUPFAM" id="SSF56281">
    <property type="entry name" value="Metallo-hydrolase/oxidoreductase"/>
    <property type="match status" value="1"/>
</dbReference>
<accession>A0A6J7IKU9</accession>
<protein>
    <submittedName>
        <fullName evidence="2">Unannotated protein</fullName>
    </submittedName>
</protein>
<reference evidence="2" key="1">
    <citation type="submission" date="2020-05" db="EMBL/GenBank/DDBJ databases">
        <authorList>
            <person name="Chiriac C."/>
            <person name="Salcher M."/>
            <person name="Ghai R."/>
            <person name="Kavagutti S V."/>
        </authorList>
    </citation>
    <scope>NUCLEOTIDE SEQUENCE</scope>
</reference>
<dbReference type="InterPro" id="IPR001279">
    <property type="entry name" value="Metallo-B-lactamas"/>
</dbReference>
<organism evidence="2">
    <name type="scientific">freshwater metagenome</name>
    <dbReference type="NCBI Taxonomy" id="449393"/>
    <lineage>
        <taxon>unclassified sequences</taxon>
        <taxon>metagenomes</taxon>
        <taxon>ecological metagenomes</taxon>
    </lineage>
</organism>
<dbReference type="PANTHER" id="PTHR23131:SF0">
    <property type="entry name" value="ENDORIBONUCLEASE LACTB2"/>
    <property type="match status" value="1"/>
</dbReference>
<proteinExistence type="predicted"/>
<dbReference type="PANTHER" id="PTHR23131">
    <property type="entry name" value="ENDORIBONUCLEASE LACTB2"/>
    <property type="match status" value="1"/>
</dbReference>
<feature type="domain" description="Metallo-beta-lactamase" evidence="1">
    <location>
        <begin position="38"/>
        <end position="205"/>
    </location>
</feature>
<gene>
    <name evidence="2" type="ORF">UFOPK3773_00262</name>
</gene>
<evidence type="ECO:0000313" key="2">
    <source>
        <dbReference type="EMBL" id="CAB4931401.1"/>
    </source>
</evidence>
<dbReference type="InterPro" id="IPR036388">
    <property type="entry name" value="WH-like_DNA-bd_sf"/>
</dbReference>
<sequence>MTGLSIPPGSLGPWSGGVVTPVATCLLAPNASPMTLDGTNTWVVAAEGGRDAVVVDPGPADDGHLGAVAELLSSRGLHPLGIVLTHGHADHSEGARALADALGCWVRAIDPQHQWGGEGLTPDSVVAGDGFECQVVLTPGHTSDSVSLVLRSEAGAALLTGDTVLGRGTTVVAHPDGRLADYLDSLRLLKARSELVDADLVLPGHGPALERPIEVIDYYLAHRAQRLEQVRAAAEALGDSSDNLAQAVVESVYFDVPQAVWPAALLSVRAQLEYLDQL</sequence>
<dbReference type="EMBL" id="CAFBNF010000015">
    <property type="protein sequence ID" value="CAB4931401.1"/>
    <property type="molecule type" value="Genomic_DNA"/>
</dbReference>
<evidence type="ECO:0000259" key="1">
    <source>
        <dbReference type="SMART" id="SM00849"/>
    </source>
</evidence>
<dbReference type="SMART" id="SM00849">
    <property type="entry name" value="Lactamase_B"/>
    <property type="match status" value="1"/>
</dbReference>
<dbReference type="Pfam" id="PF00753">
    <property type="entry name" value="Lactamase_B"/>
    <property type="match status" value="1"/>
</dbReference>
<dbReference type="CDD" id="cd16278">
    <property type="entry name" value="metallo-hydrolase-like_MBL-fold"/>
    <property type="match status" value="1"/>
</dbReference>